<gene>
    <name evidence="2" type="ORF">BRADI_5g17235v3</name>
</gene>
<feature type="compositionally biased region" description="Polar residues" evidence="1">
    <location>
        <begin position="24"/>
        <end position="42"/>
    </location>
</feature>
<accession>A0A2K2CHT2</accession>
<dbReference type="EMBL" id="CM000884">
    <property type="protein sequence ID" value="PNT61583.1"/>
    <property type="molecule type" value="Genomic_DNA"/>
</dbReference>
<organism evidence="2">
    <name type="scientific">Brachypodium distachyon</name>
    <name type="common">Purple false brome</name>
    <name type="synonym">Trachynia distachya</name>
    <dbReference type="NCBI Taxonomy" id="15368"/>
    <lineage>
        <taxon>Eukaryota</taxon>
        <taxon>Viridiplantae</taxon>
        <taxon>Streptophyta</taxon>
        <taxon>Embryophyta</taxon>
        <taxon>Tracheophyta</taxon>
        <taxon>Spermatophyta</taxon>
        <taxon>Magnoliopsida</taxon>
        <taxon>Liliopsida</taxon>
        <taxon>Poales</taxon>
        <taxon>Poaceae</taxon>
        <taxon>BOP clade</taxon>
        <taxon>Pooideae</taxon>
        <taxon>Stipodae</taxon>
        <taxon>Brachypodieae</taxon>
        <taxon>Brachypodium</taxon>
    </lineage>
</organism>
<feature type="region of interest" description="Disordered" evidence="1">
    <location>
        <begin position="24"/>
        <end position="48"/>
    </location>
</feature>
<evidence type="ECO:0000313" key="4">
    <source>
        <dbReference type="Proteomes" id="UP000008810"/>
    </source>
</evidence>
<reference evidence="3" key="3">
    <citation type="submission" date="2018-08" db="UniProtKB">
        <authorList>
            <consortium name="EnsemblPlants"/>
        </authorList>
    </citation>
    <scope>IDENTIFICATION</scope>
    <source>
        <strain evidence="3">cv. Bd21</strain>
    </source>
</reference>
<evidence type="ECO:0000256" key="1">
    <source>
        <dbReference type="SAM" id="MobiDB-lite"/>
    </source>
</evidence>
<dbReference type="Gramene" id="PNT61583">
    <property type="protein sequence ID" value="PNT61583"/>
    <property type="gene ID" value="BRADI_5g17235v3"/>
</dbReference>
<protein>
    <submittedName>
        <fullName evidence="2 3">Uncharacterized protein</fullName>
    </submittedName>
</protein>
<dbReference type="Proteomes" id="UP000008810">
    <property type="component" value="Chromosome 5"/>
</dbReference>
<reference evidence="2" key="2">
    <citation type="submission" date="2017-06" db="EMBL/GenBank/DDBJ databases">
        <title>WGS assembly of Brachypodium distachyon.</title>
        <authorList>
            <consortium name="The International Brachypodium Initiative"/>
            <person name="Lucas S."/>
            <person name="Harmon-Smith M."/>
            <person name="Lail K."/>
            <person name="Tice H."/>
            <person name="Grimwood J."/>
            <person name="Bruce D."/>
            <person name="Barry K."/>
            <person name="Shu S."/>
            <person name="Lindquist E."/>
            <person name="Wang M."/>
            <person name="Pitluck S."/>
            <person name="Vogel J.P."/>
            <person name="Garvin D.F."/>
            <person name="Mockler T.C."/>
            <person name="Schmutz J."/>
            <person name="Rokhsar D."/>
            <person name="Bevan M.W."/>
        </authorList>
    </citation>
    <scope>NUCLEOTIDE SEQUENCE</scope>
    <source>
        <strain evidence="2">Bd21</strain>
    </source>
</reference>
<sequence>MIRASWDTKCFQKAENSLCSLKSRGSTVLGQHSSSQRSATYTSKDETQRTQVVALRPVALERERANAEQVLIGRTNEEPGRQRQQITPPRLHIEAVLDGIAESRSATCDEGWGKWPNAGDYSAAAKTSGVSGG</sequence>
<name>A0A2K2CHT2_BRADI</name>
<keyword evidence="4" id="KW-1185">Reference proteome</keyword>
<dbReference type="AlphaFoldDB" id="A0A2K2CHT2"/>
<dbReference type="InParanoid" id="A0A2K2CHT2"/>
<reference evidence="2 3" key="1">
    <citation type="journal article" date="2010" name="Nature">
        <title>Genome sequencing and analysis of the model grass Brachypodium distachyon.</title>
        <authorList>
            <consortium name="International Brachypodium Initiative"/>
        </authorList>
    </citation>
    <scope>NUCLEOTIDE SEQUENCE [LARGE SCALE GENOMIC DNA]</scope>
    <source>
        <strain evidence="2 3">Bd21</strain>
    </source>
</reference>
<feature type="region of interest" description="Disordered" evidence="1">
    <location>
        <begin position="111"/>
        <end position="133"/>
    </location>
</feature>
<dbReference type="EnsemblPlants" id="PNT61583">
    <property type="protein sequence ID" value="PNT61583"/>
    <property type="gene ID" value="BRADI_5g17235v3"/>
</dbReference>
<proteinExistence type="predicted"/>
<evidence type="ECO:0000313" key="3">
    <source>
        <dbReference type="EnsemblPlants" id="PNT61583"/>
    </source>
</evidence>
<evidence type="ECO:0000313" key="2">
    <source>
        <dbReference type="EMBL" id="PNT61583.1"/>
    </source>
</evidence>